<sequence length="295" mass="33779">NTSEQLTLFKIGTLPSSSEEKTQEVDLLNVKNEQNMTFDNLQYTDESSDSGEGGFRTDTHSITPDGGEQMLSMNVCVNDEPSLPPINPMPSCDTSSDEDAFPRVPMLPSVNTSFANFVSFPSLFGPENMHFGMNQPMFDVDINQMMDVDSQLKEIIEQGNESKFEEIMKWKYNWWAVMGGQCNGFDGTYWHMIGYYQRLGIYKHLEKMYSAREVCIEFLRNDSQREGKSPFQMACSTSGENLTYHVLTQLFDSNNHFTYYHQHQDFKEKDSIADMCPLFETAVIQFVQIAIIAEH</sequence>
<dbReference type="EMBL" id="ASPP01016510">
    <property type="protein sequence ID" value="ETO17494.1"/>
    <property type="molecule type" value="Genomic_DNA"/>
</dbReference>
<feature type="non-terminal residue" evidence="2">
    <location>
        <position position="1"/>
    </location>
</feature>
<gene>
    <name evidence="2" type="ORF">RFI_19828</name>
</gene>
<feature type="region of interest" description="Disordered" evidence="1">
    <location>
        <begin position="43"/>
        <end position="66"/>
    </location>
</feature>
<protein>
    <submittedName>
        <fullName evidence="2">Uncharacterized protein</fullName>
    </submittedName>
</protein>
<comment type="caution">
    <text evidence="2">The sequence shown here is derived from an EMBL/GenBank/DDBJ whole genome shotgun (WGS) entry which is preliminary data.</text>
</comment>
<dbReference type="AlphaFoldDB" id="X6MUK4"/>
<keyword evidence="3" id="KW-1185">Reference proteome</keyword>
<name>X6MUK4_RETFI</name>
<accession>X6MUK4</accession>
<dbReference type="Proteomes" id="UP000023152">
    <property type="component" value="Unassembled WGS sequence"/>
</dbReference>
<proteinExistence type="predicted"/>
<organism evidence="2 3">
    <name type="scientific">Reticulomyxa filosa</name>
    <dbReference type="NCBI Taxonomy" id="46433"/>
    <lineage>
        <taxon>Eukaryota</taxon>
        <taxon>Sar</taxon>
        <taxon>Rhizaria</taxon>
        <taxon>Retaria</taxon>
        <taxon>Foraminifera</taxon>
        <taxon>Monothalamids</taxon>
        <taxon>Reticulomyxidae</taxon>
        <taxon>Reticulomyxa</taxon>
    </lineage>
</organism>
<evidence type="ECO:0000313" key="3">
    <source>
        <dbReference type="Proteomes" id="UP000023152"/>
    </source>
</evidence>
<evidence type="ECO:0000313" key="2">
    <source>
        <dbReference type="EMBL" id="ETO17494.1"/>
    </source>
</evidence>
<evidence type="ECO:0000256" key="1">
    <source>
        <dbReference type="SAM" id="MobiDB-lite"/>
    </source>
</evidence>
<reference evidence="2 3" key="1">
    <citation type="journal article" date="2013" name="Curr. Biol.">
        <title>The Genome of the Foraminiferan Reticulomyxa filosa.</title>
        <authorList>
            <person name="Glockner G."/>
            <person name="Hulsmann N."/>
            <person name="Schleicher M."/>
            <person name="Noegel A.A."/>
            <person name="Eichinger L."/>
            <person name="Gallinger C."/>
            <person name="Pawlowski J."/>
            <person name="Sierra R."/>
            <person name="Euteneuer U."/>
            <person name="Pillet L."/>
            <person name="Moustafa A."/>
            <person name="Platzer M."/>
            <person name="Groth M."/>
            <person name="Szafranski K."/>
            <person name="Schliwa M."/>
        </authorList>
    </citation>
    <scope>NUCLEOTIDE SEQUENCE [LARGE SCALE GENOMIC DNA]</scope>
</reference>